<reference evidence="2" key="2">
    <citation type="submission" date="2020-09" db="EMBL/GenBank/DDBJ databases">
        <authorList>
            <person name="Sun Q."/>
            <person name="Zhou Y."/>
        </authorList>
    </citation>
    <scope>NUCLEOTIDE SEQUENCE</scope>
    <source>
        <strain evidence="2">CGMCC 1.15448</strain>
    </source>
</reference>
<dbReference type="InterPro" id="IPR004360">
    <property type="entry name" value="Glyas_Fos-R_dOase_dom"/>
</dbReference>
<dbReference type="InterPro" id="IPR029068">
    <property type="entry name" value="Glyas_Bleomycin-R_OHBP_Dase"/>
</dbReference>
<protein>
    <recommendedName>
        <fullName evidence="1">VOC domain-containing protein</fullName>
    </recommendedName>
</protein>
<evidence type="ECO:0000313" key="3">
    <source>
        <dbReference type="Proteomes" id="UP000607559"/>
    </source>
</evidence>
<dbReference type="EMBL" id="BMJC01000001">
    <property type="protein sequence ID" value="GGA81447.1"/>
    <property type="molecule type" value="Genomic_DNA"/>
</dbReference>
<dbReference type="Gene3D" id="3.10.180.10">
    <property type="entry name" value="2,3-Dihydroxybiphenyl 1,2-Dioxygenase, domain 1"/>
    <property type="match status" value="1"/>
</dbReference>
<proteinExistence type="predicted"/>
<evidence type="ECO:0000313" key="2">
    <source>
        <dbReference type="EMBL" id="GGA81447.1"/>
    </source>
</evidence>
<dbReference type="AlphaFoldDB" id="A0A8J2U6A5"/>
<dbReference type="Proteomes" id="UP000607559">
    <property type="component" value="Unassembled WGS sequence"/>
</dbReference>
<comment type="caution">
    <text evidence="2">The sequence shown here is derived from an EMBL/GenBank/DDBJ whole genome shotgun (WGS) entry which is preliminary data.</text>
</comment>
<organism evidence="2 3">
    <name type="scientific">Puia dinghuensis</name>
    <dbReference type="NCBI Taxonomy" id="1792502"/>
    <lineage>
        <taxon>Bacteria</taxon>
        <taxon>Pseudomonadati</taxon>
        <taxon>Bacteroidota</taxon>
        <taxon>Chitinophagia</taxon>
        <taxon>Chitinophagales</taxon>
        <taxon>Chitinophagaceae</taxon>
        <taxon>Puia</taxon>
    </lineage>
</organism>
<dbReference type="Pfam" id="PF00903">
    <property type="entry name" value="Glyoxalase"/>
    <property type="match status" value="1"/>
</dbReference>
<dbReference type="PROSITE" id="PS51819">
    <property type="entry name" value="VOC"/>
    <property type="match status" value="1"/>
</dbReference>
<keyword evidence="3" id="KW-1185">Reference proteome</keyword>
<accession>A0A8J2U6A5</accession>
<name>A0A8J2U6A5_9BACT</name>
<dbReference type="InterPro" id="IPR037523">
    <property type="entry name" value="VOC_core"/>
</dbReference>
<evidence type="ECO:0000259" key="1">
    <source>
        <dbReference type="PROSITE" id="PS51819"/>
    </source>
</evidence>
<feature type="domain" description="VOC" evidence="1">
    <location>
        <begin position="1"/>
        <end position="126"/>
    </location>
</feature>
<sequence length="129" mass="13965">MLVYTKAFSSYSVNDLDKAKEFYEKTLGFPVTLTPEGLRIQTAKDYTIFLYPKPNHEPATFTVLNLQVMSVEAAVDALTASGVKFEHYDGEIATDAKGIAHGGPGKGPTIAWFTDPAGNILSVVENPPV</sequence>
<gene>
    <name evidence="2" type="ORF">GCM10011511_00500</name>
</gene>
<reference evidence="2" key="1">
    <citation type="journal article" date="2014" name="Int. J. Syst. Evol. Microbiol.">
        <title>Complete genome sequence of Corynebacterium casei LMG S-19264T (=DSM 44701T), isolated from a smear-ripened cheese.</title>
        <authorList>
            <consortium name="US DOE Joint Genome Institute (JGI-PGF)"/>
            <person name="Walter F."/>
            <person name="Albersmeier A."/>
            <person name="Kalinowski J."/>
            <person name="Ruckert C."/>
        </authorList>
    </citation>
    <scope>NUCLEOTIDE SEQUENCE</scope>
    <source>
        <strain evidence="2">CGMCC 1.15448</strain>
    </source>
</reference>
<dbReference type="RefSeq" id="WP_188927396.1">
    <property type="nucleotide sequence ID" value="NZ_BMJC01000001.1"/>
</dbReference>
<dbReference type="SUPFAM" id="SSF54593">
    <property type="entry name" value="Glyoxalase/Bleomycin resistance protein/Dihydroxybiphenyl dioxygenase"/>
    <property type="match status" value="1"/>
</dbReference>